<dbReference type="NCBIfam" id="TIGR01550">
    <property type="entry name" value="DOC_P1"/>
    <property type="match status" value="1"/>
</dbReference>
<dbReference type="Pfam" id="PF02661">
    <property type="entry name" value="Fic"/>
    <property type="match status" value="1"/>
</dbReference>
<proteinExistence type="predicted"/>
<dbReference type="PANTHER" id="PTHR39426:SF1">
    <property type="entry name" value="HOMOLOGY TO DEATH-ON-CURING PROTEIN OF PHAGE P1"/>
    <property type="match status" value="1"/>
</dbReference>
<dbReference type="InterPro" id="IPR003812">
    <property type="entry name" value="Fido"/>
</dbReference>
<dbReference type="InterPro" id="IPR053737">
    <property type="entry name" value="Type_II_TA_Toxin"/>
</dbReference>
<accession>A0ABM9W4G0</accession>
<keyword evidence="3" id="KW-1185">Reference proteome</keyword>
<dbReference type="EMBL" id="FCOW01000008">
    <property type="protein sequence ID" value="CVK19217.1"/>
    <property type="molecule type" value="Genomic_DNA"/>
</dbReference>
<feature type="domain" description="Fido" evidence="1">
    <location>
        <begin position="5"/>
        <end position="123"/>
    </location>
</feature>
<protein>
    <submittedName>
        <fullName evidence="2">Toxin Doc</fullName>
    </submittedName>
</protein>
<reference evidence="2 3" key="1">
    <citation type="submission" date="2016-01" db="EMBL/GenBank/DDBJ databases">
        <authorList>
            <person name="Brown R."/>
        </authorList>
    </citation>
    <scope>NUCLEOTIDE SEQUENCE [LARGE SCALE GENOMIC DNA]</scope>
    <source>
        <strain evidence="2">Sporomusa sphaeroides DSM 2875</strain>
    </source>
</reference>
<comment type="caution">
    <text evidence="2">The sequence shown here is derived from an EMBL/GenBank/DDBJ whole genome shotgun (WGS) entry which is preliminary data.</text>
</comment>
<evidence type="ECO:0000313" key="3">
    <source>
        <dbReference type="Proteomes" id="UP000245702"/>
    </source>
</evidence>
<dbReference type="SUPFAM" id="SSF140931">
    <property type="entry name" value="Fic-like"/>
    <property type="match status" value="1"/>
</dbReference>
<dbReference type="InterPro" id="IPR036597">
    <property type="entry name" value="Fido-like_dom_sf"/>
</dbReference>
<evidence type="ECO:0000313" key="2">
    <source>
        <dbReference type="EMBL" id="CVK19217.1"/>
    </source>
</evidence>
<dbReference type="PIRSF" id="PIRSF018297">
    <property type="entry name" value="Doc"/>
    <property type="match status" value="1"/>
</dbReference>
<gene>
    <name evidence="2" type="primary">doc</name>
    <name evidence="2" type="ORF">SSPH_01866</name>
</gene>
<organism evidence="2 3">
    <name type="scientific">Sporomusa sphaeroides DSM 2875</name>
    <dbReference type="NCBI Taxonomy" id="1337886"/>
    <lineage>
        <taxon>Bacteria</taxon>
        <taxon>Bacillati</taxon>
        <taxon>Bacillota</taxon>
        <taxon>Negativicutes</taxon>
        <taxon>Selenomonadales</taxon>
        <taxon>Sporomusaceae</taxon>
        <taxon>Sporomusa</taxon>
    </lineage>
</organism>
<name>A0ABM9W4G0_9FIRM</name>
<sequence>MMRGLSVSDIIILHQKVIDKTGGSHGIRDIGLIESAVSRAYATFGGNDLYETVEEKIAATAYSLVSNHGFVDGNKRIGIAAMLLLLQLNGYKLQYSQQELIDLGLGLAAGNLDENDIQRWIKAHR</sequence>
<dbReference type="PROSITE" id="PS51459">
    <property type="entry name" value="FIDO"/>
    <property type="match status" value="1"/>
</dbReference>
<dbReference type="PANTHER" id="PTHR39426">
    <property type="entry name" value="HOMOLOGY TO DEATH-ON-CURING PROTEIN OF PHAGE P1"/>
    <property type="match status" value="1"/>
</dbReference>
<dbReference type="Gene3D" id="1.20.120.1870">
    <property type="entry name" value="Fic/DOC protein, Fido domain"/>
    <property type="match status" value="1"/>
</dbReference>
<dbReference type="Proteomes" id="UP000245702">
    <property type="component" value="Unassembled WGS sequence"/>
</dbReference>
<evidence type="ECO:0000259" key="1">
    <source>
        <dbReference type="PROSITE" id="PS51459"/>
    </source>
</evidence>
<dbReference type="InterPro" id="IPR006440">
    <property type="entry name" value="Doc"/>
</dbReference>